<keyword evidence="9" id="KW-1185">Reference proteome</keyword>
<feature type="domain" description="Nudix hydrolase" evidence="7">
    <location>
        <begin position="3"/>
        <end position="158"/>
    </location>
</feature>
<accession>A0ABT6N633</accession>
<comment type="caution">
    <text evidence="8">The sequence shown here is derived from an EMBL/GenBank/DDBJ whole genome shotgun (WGS) entry which is preliminary data.</text>
</comment>
<protein>
    <submittedName>
        <fullName evidence="8">NUDIX domain-containing protein</fullName>
    </submittedName>
</protein>
<evidence type="ECO:0000256" key="3">
    <source>
        <dbReference type="ARBA" id="ARBA00022723"/>
    </source>
</evidence>
<dbReference type="PANTHER" id="PTHR12318">
    <property type="entry name" value="TESTOSTERONE-REGULATED PROTEIN RP2"/>
    <property type="match status" value="1"/>
</dbReference>
<dbReference type="SUPFAM" id="SSF55811">
    <property type="entry name" value="Nudix"/>
    <property type="match status" value="1"/>
</dbReference>
<sequence length="218" mass="24497">MSPPIDAASLILMRENRGAWPEYLIVQRGADLVFAAGAYVFPGGRVDPPDRDEAGARLPQLDPIDAAARIAALRETMEETGIVVAQDPTALIPFARWLPMHETVKRRFDTRFYIARLEDRNEPVADGIETSRAFWATAAEVLQRCDRGDGRVIYPTRRLLERLARFASFDEARADAERLPDRIISPWIEQRDGGDWLCIPNDAGYPVTAEPIASAFRY</sequence>
<evidence type="ECO:0000313" key="9">
    <source>
        <dbReference type="Proteomes" id="UP001160625"/>
    </source>
</evidence>
<evidence type="ECO:0000256" key="6">
    <source>
        <dbReference type="ARBA" id="ARBA00023211"/>
    </source>
</evidence>
<comment type="cofactor">
    <cofactor evidence="1">
        <name>Mn(2+)</name>
        <dbReference type="ChEBI" id="CHEBI:29035"/>
    </cofactor>
</comment>
<proteinExistence type="predicted"/>
<dbReference type="PANTHER" id="PTHR12318:SF0">
    <property type="entry name" value="ACYL-COENZYME A DIPHOSPHATASE NUDT19"/>
    <property type="match status" value="1"/>
</dbReference>
<name>A0ABT6N633_9SPHN</name>
<evidence type="ECO:0000256" key="1">
    <source>
        <dbReference type="ARBA" id="ARBA00001936"/>
    </source>
</evidence>
<dbReference type="InterPro" id="IPR015797">
    <property type="entry name" value="NUDIX_hydrolase-like_dom_sf"/>
</dbReference>
<evidence type="ECO:0000256" key="5">
    <source>
        <dbReference type="ARBA" id="ARBA00022842"/>
    </source>
</evidence>
<dbReference type="Pfam" id="PF00293">
    <property type="entry name" value="NUDIX"/>
    <property type="match status" value="1"/>
</dbReference>
<dbReference type="Proteomes" id="UP001160625">
    <property type="component" value="Unassembled WGS sequence"/>
</dbReference>
<reference evidence="8" key="1">
    <citation type="submission" date="2023-04" db="EMBL/GenBank/DDBJ databases">
        <title>Sphingomonas sp. MAHUQ-71 isolated from rice field.</title>
        <authorList>
            <person name="Huq M.A."/>
        </authorList>
    </citation>
    <scope>NUCLEOTIDE SEQUENCE</scope>
    <source>
        <strain evidence="8">MAHUQ-71</strain>
    </source>
</reference>
<evidence type="ECO:0000256" key="4">
    <source>
        <dbReference type="ARBA" id="ARBA00022801"/>
    </source>
</evidence>
<comment type="cofactor">
    <cofactor evidence="2">
        <name>Mg(2+)</name>
        <dbReference type="ChEBI" id="CHEBI:18420"/>
    </cofactor>
</comment>
<dbReference type="Gene3D" id="3.90.79.10">
    <property type="entry name" value="Nucleoside Triphosphate Pyrophosphohydrolase"/>
    <property type="match status" value="2"/>
</dbReference>
<organism evidence="8 9">
    <name type="scientific">Sphingomonas oryzagri</name>
    <dbReference type="NCBI Taxonomy" id="3042314"/>
    <lineage>
        <taxon>Bacteria</taxon>
        <taxon>Pseudomonadati</taxon>
        <taxon>Pseudomonadota</taxon>
        <taxon>Alphaproteobacteria</taxon>
        <taxon>Sphingomonadales</taxon>
        <taxon>Sphingomonadaceae</taxon>
        <taxon>Sphingomonas</taxon>
    </lineage>
</organism>
<evidence type="ECO:0000313" key="8">
    <source>
        <dbReference type="EMBL" id="MDH7640567.1"/>
    </source>
</evidence>
<evidence type="ECO:0000259" key="7">
    <source>
        <dbReference type="PROSITE" id="PS51462"/>
    </source>
</evidence>
<gene>
    <name evidence="8" type="ORF">QGN17_17675</name>
</gene>
<evidence type="ECO:0000256" key="2">
    <source>
        <dbReference type="ARBA" id="ARBA00001946"/>
    </source>
</evidence>
<dbReference type="EMBL" id="JARYGZ010000003">
    <property type="protein sequence ID" value="MDH7640567.1"/>
    <property type="molecule type" value="Genomic_DNA"/>
</dbReference>
<keyword evidence="3" id="KW-0479">Metal-binding</keyword>
<dbReference type="InterPro" id="IPR039121">
    <property type="entry name" value="NUDT19"/>
</dbReference>
<keyword evidence="4" id="KW-0378">Hydrolase</keyword>
<keyword evidence="5" id="KW-0460">Magnesium</keyword>
<dbReference type="InterPro" id="IPR000086">
    <property type="entry name" value="NUDIX_hydrolase_dom"/>
</dbReference>
<dbReference type="CDD" id="cd18870">
    <property type="entry name" value="NUDIX_AcylCoAdiphos_Nudt19"/>
    <property type="match status" value="1"/>
</dbReference>
<dbReference type="PROSITE" id="PS51462">
    <property type="entry name" value="NUDIX"/>
    <property type="match status" value="1"/>
</dbReference>
<keyword evidence="6" id="KW-0464">Manganese</keyword>